<dbReference type="EMBL" id="CABDUW010000072">
    <property type="protein sequence ID" value="VTJ56901.1"/>
    <property type="molecule type" value="Genomic_DNA"/>
</dbReference>
<gene>
    <name evidence="2" type="ORF">GHT09_018518</name>
    <name evidence="3" type="ORF">MONAX_5E018517</name>
</gene>
<feature type="compositionally biased region" description="Gly residues" evidence="1">
    <location>
        <begin position="1"/>
        <end position="14"/>
    </location>
</feature>
<feature type="region of interest" description="Disordered" evidence="1">
    <location>
        <begin position="1"/>
        <end position="52"/>
    </location>
</feature>
<dbReference type="EMBL" id="WJEC01007559">
    <property type="protein sequence ID" value="KAF7470100.1"/>
    <property type="molecule type" value="Genomic_DNA"/>
</dbReference>
<reference evidence="2" key="2">
    <citation type="submission" date="2020-08" db="EMBL/GenBank/DDBJ databases">
        <authorList>
            <person name="Shumante A."/>
            <person name="Zimin A.V."/>
            <person name="Puiu D."/>
            <person name="Salzberg S.L."/>
        </authorList>
    </citation>
    <scope>NUCLEOTIDE SEQUENCE</scope>
    <source>
        <strain evidence="2">WC2-LM</strain>
        <tissue evidence="2">Liver</tissue>
    </source>
</reference>
<protein>
    <submittedName>
        <fullName evidence="3">Uncharacterized protein</fullName>
    </submittedName>
</protein>
<accession>A0A5E4AJJ2</accession>
<evidence type="ECO:0000313" key="3">
    <source>
        <dbReference type="EMBL" id="VTJ56901.1"/>
    </source>
</evidence>
<dbReference type="Proteomes" id="UP000335636">
    <property type="component" value="Unassembled WGS sequence"/>
</dbReference>
<proteinExistence type="predicted"/>
<dbReference type="AlphaFoldDB" id="A0A5E4AJJ2"/>
<reference evidence="3 4" key="1">
    <citation type="submission" date="2019-04" db="EMBL/GenBank/DDBJ databases">
        <authorList>
            <person name="Alioto T."/>
            <person name="Alioto T."/>
        </authorList>
    </citation>
    <scope>NUCLEOTIDE SEQUENCE [LARGE SCALE GENOMIC DNA]</scope>
</reference>
<keyword evidence="4" id="KW-1185">Reference proteome</keyword>
<evidence type="ECO:0000256" key="1">
    <source>
        <dbReference type="SAM" id="MobiDB-lite"/>
    </source>
</evidence>
<evidence type="ECO:0000313" key="4">
    <source>
        <dbReference type="Proteomes" id="UP000335636"/>
    </source>
</evidence>
<evidence type="ECO:0000313" key="2">
    <source>
        <dbReference type="EMBL" id="KAF7470100.1"/>
    </source>
</evidence>
<name>A0A5E4AJJ2_MARMO</name>
<feature type="compositionally biased region" description="Basic residues" evidence="1">
    <location>
        <begin position="29"/>
        <end position="38"/>
    </location>
</feature>
<dbReference type="Proteomes" id="UP000662637">
    <property type="component" value="Unassembled WGS sequence"/>
</dbReference>
<sequence>MKYLRGGGKSGGSLGEWEDGPDKQVLKLRGGRGGHRGRREAPELHGTGGSSH</sequence>
<organism evidence="3 4">
    <name type="scientific">Marmota monax</name>
    <name type="common">Woodchuck</name>
    <dbReference type="NCBI Taxonomy" id="9995"/>
    <lineage>
        <taxon>Eukaryota</taxon>
        <taxon>Metazoa</taxon>
        <taxon>Chordata</taxon>
        <taxon>Craniata</taxon>
        <taxon>Vertebrata</taxon>
        <taxon>Euteleostomi</taxon>
        <taxon>Mammalia</taxon>
        <taxon>Eutheria</taxon>
        <taxon>Euarchontoglires</taxon>
        <taxon>Glires</taxon>
        <taxon>Rodentia</taxon>
        <taxon>Sciuromorpha</taxon>
        <taxon>Sciuridae</taxon>
        <taxon>Xerinae</taxon>
        <taxon>Marmotini</taxon>
        <taxon>Marmota</taxon>
    </lineage>
</organism>